<sequence length="224" mass="23873">MSTRQILEYLLETNTSVSVLQLCFSLLLAAVLSAFMYFVYRGTYRGTLYSKNFNVTLVLVALITTVVMIVIGTNLALSLGMVGSLSIIRFRTAIKEPRDIAFVFWAVAIGLACGSEFYLAGVLGSALIAVVLVVANLDLYDSVSYLLVVQGGDEALDPAAVEAAVHGQVRASKLRMRSVRAGSQELTYELRLKSGNTAALVAAVRGCAGVESVNLVSYSGESIG</sequence>
<dbReference type="Proteomes" id="UP000886803">
    <property type="component" value="Unassembled WGS sequence"/>
</dbReference>
<reference evidence="2" key="1">
    <citation type="journal article" date="2021" name="PeerJ">
        <title>Extensive microbial diversity within the chicken gut microbiome revealed by metagenomics and culture.</title>
        <authorList>
            <person name="Gilroy R."/>
            <person name="Ravi A."/>
            <person name="Getino M."/>
            <person name="Pursley I."/>
            <person name="Horton D.L."/>
            <person name="Alikhan N.F."/>
            <person name="Baker D."/>
            <person name="Gharbi K."/>
            <person name="Hall N."/>
            <person name="Watson M."/>
            <person name="Adriaenssens E.M."/>
            <person name="Foster-Nyarko E."/>
            <person name="Jarju S."/>
            <person name="Secka A."/>
            <person name="Antonio M."/>
            <person name="Oren A."/>
            <person name="Chaudhuri R.R."/>
            <person name="La Ragione R."/>
            <person name="Hildebrand F."/>
            <person name="Pallen M.J."/>
        </authorList>
    </citation>
    <scope>NUCLEOTIDE SEQUENCE</scope>
    <source>
        <strain evidence="2">ChiBcec8-13705</strain>
    </source>
</reference>
<dbReference type="Pfam" id="PF16316">
    <property type="entry name" value="DUF4956"/>
    <property type="match status" value="1"/>
</dbReference>
<evidence type="ECO:0000313" key="3">
    <source>
        <dbReference type="Proteomes" id="UP000886803"/>
    </source>
</evidence>
<dbReference type="InterPro" id="IPR032531">
    <property type="entry name" value="DUF4956"/>
</dbReference>
<dbReference type="EMBL" id="DWYG01000092">
    <property type="protein sequence ID" value="HJB41993.1"/>
    <property type="molecule type" value="Genomic_DNA"/>
</dbReference>
<evidence type="ECO:0000256" key="1">
    <source>
        <dbReference type="SAM" id="Phobius"/>
    </source>
</evidence>
<keyword evidence="1" id="KW-0472">Membrane</keyword>
<name>A0A9D2M7Z4_9FIRM</name>
<accession>A0A9D2M7Z4</accession>
<comment type="caution">
    <text evidence="2">The sequence shown here is derived from an EMBL/GenBank/DDBJ whole genome shotgun (WGS) entry which is preliminary data.</text>
</comment>
<dbReference type="AlphaFoldDB" id="A0A9D2M7Z4"/>
<evidence type="ECO:0000313" key="2">
    <source>
        <dbReference type="EMBL" id="HJB41993.1"/>
    </source>
</evidence>
<reference evidence="2" key="2">
    <citation type="submission" date="2021-04" db="EMBL/GenBank/DDBJ databases">
        <authorList>
            <person name="Gilroy R."/>
        </authorList>
    </citation>
    <scope>NUCLEOTIDE SEQUENCE</scope>
    <source>
        <strain evidence="2">ChiBcec8-13705</strain>
    </source>
</reference>
<feature type="transmembrane region" description="Helical" evidence="1">
    <location>
        <begin position="19"/>
        <end position="40"/>
    </location>
</feature>
<gene>
    <name evidence="2" type="ORF">H9945_05775</name>
</gene>
<keyword evidence="1" id="KW-1133">Transmembrane helix</keyword>
<organism evidence="2 3">
    <name type="scientific">Candidatus Gemmiger avicola</name>
    <dbReference type="NCBI Taxonomy" id="2838605"/>
    <lineage>
        <taxon>Bacteria</taxon>
        <taxon>Bacillati</taxon>
        <taxon>Bacillota</taxon>
        <taxon>Clostridia</taxon>
        <taxon>Eubacteriales</taxon>
        <taxon>Gemmiger</taxon>
    </lineage>
</organism>
<protein>
    <submittedName>
        <fullName evidence="2">DUF4956 domain-containing protein</fullName>
    </submittedName>
</protein>
<feature type="transmembrane region" description="Helical" evidence="1">
    <location>
        <begin position="102"/>
        <end position="135"/>
    </location>
</feature>
<feature type="transmembrane region" description="Helical" evidence="1">
    <location>
        <begin position="52"/>
        <end position="82"/>
    </location>
</feature>
<proteinExistence type="predicted"/>
<keyword evidence="1" id="KW-0812">Transmembrane</keyword>